<dbReference type="InterPro" id="IPR017937">
    <property type="entry name" value="Thioredoxin_CS"/>
</dbReference>
<dbReference type="PANTHER" id="PTHR45815">
    <property type="entry name" value="PROTEIN DISULFIDE-ISOMERASE A6"/>
    <property type="match status" value="1"/>
</dbReference>
<accession>A0A9P8BVW4</accession>
<dbReference type="PRINTS" id="PR00421">
    <property type="entry name" value="THIOREDOXIN"/>
</dbReference>
<evidence type="ECO:0000313" key="11">
    <source>
        <dbReference type="Proteomes" id="UP000707451"/>
    </source>
</evidence>
<keyword evidence="5 10" id="KW-0413">Isomerase</keyword>
<keyword evidence="6" id="KW-0676">Redox-active center</keyword>
<dbReference type="AlphaFoldDB" id="A0A9P8BVW4"/>
<dbReference type="Pfam" id="PF24541">
    <property type="entry name" value="Thioredox_PDIA6_C"/>
    <property type="match status" value="1"/>
</dbReference>
<evidence type="ECO:0000313" key="10">
    <source>
        <dbReference type="EMBL" id="KAG9070240.1"/>
    </source>
</evidence>
<evidence type="ECO:0000256" key="8">
    <source>
        <dbReference type="SAM" id="SignalP"/>
    </source>
</evidence>
<dbReference type="GO" id="GO:0015035">
    <property type="term" value="F:protein-disulfide reductase activity"/>
    <property type="evidence" value="ECO:0007669"/>
    <property type="project" value="TreeGrafter"/>
</dbReference>
<evidence type="ECO:0000259" key="9">
    <source>
        <dbReference type="PROSITE" id="PS51352"/>
    </source>
</evidence>
<dbReference type="OrthoDB" id="427280at2759"/>
<dbReference type="PROSITE" id="PS51352">
    <property type="entry name" value="THIOREDOXIN_2"/>
    <property type="match status" value="1"/>
</dbReference>
<dbReference type="InterPro" id="IPR036249">
    <property type="entry name" value="Thioredoxin-like_sf"/>
</dbReference>
<dbReference type="GO" id="GO:0034976">
    <property type="term" value="P:response to endoplasmic reticulum stress"/>
    <property type="evidence" value="ECO:0007669"/>
    <property type="project" value="TreeGrafter"/>
</dbReference>
<keyword evidence="11" id="KW-1185">Reference proteome</keyword>
<dbReference type="Proteomes" id="UP000707451">
    <property type="component" value="Unassembled WGS sequence"/>
</dbReference>
<dbReference type="Pfam" id="PF00085">
    <property type="entry name" value="Thioredoxin"/>
    <property type="match status" value="1"/>
</dbReference>
<evidence type="ECO:0000256" key="3">
    <source>
        <dbReference type="ARBA" id="ARBA00012723"/>
    </source>
</evidence>
<feature type="compositionally biased region" description="Low complexity" evidence="7">
    <location>
        <begin position="257"/>
        <end position="272"/>
    </location>
</feature>
<evidence type="ECO:0000256" key="1">
    <source>
        <dbReference type="ARBA" id="ARBA00001182"/>
    </source>
</evidence>
<feature type="domain" description="Thioredoxin" evidence="9">
    <location>
        <begin position="13"/>
        <end position="142"/>
    </location>
</feature>
<protein>
    <recommendedName>
        <fullName evidence="3">protein disulfide-isomerase</fullName>
        <ecNumber evidence="3">5.3.4.1</ecNumber>
    </recommendedName>
</protein>
<dbReference type="EMBL" id="JAHRHY010000004">
    <property type="protein sequence ID" value="KAG9070240.1"/>
    <property type="molecule type" value="Genomic_DNA"/>
</dbReference>
<gene>
    <name evidence="10" type="primary">MPD1</name>
    <name evidence="10" type="ORF">KI688_009575</name>
</gene>
<dbReference type="SUPFAM" id="SSF52833">
    <property type="entry name" value="Thioredoxin-like"/>
    <property type="match status" value="3"/>
</dbReference>
<keyword evidence="4" id="KW-1015">Disulfide bond</keyword>
<dbReference type="PROSITE" id="PS00194">
    <property type="entry name" value="THIOREDOXIN_1"/>
    <property type="match status" value="1"/>
</dbReference>
<feature type="signal peptide" evidence="8">
    <location>
        <begin position="1"/>
        <end position="21"/>
    </location>
</feature>
<dbReference type="EC" id="5.3.4.1" evidence="3"/>
<reference evidence="10" key="1">
    <citation type="submission" date="2021-06" db="EMBL/GenBank/DDBJ databases">
        <title>Genome Sequence of Mortierella hyaline Strain SCG-10, a Cold-Adapted, Nitrate-Reducing Fungus Isolated from Soil in Minnesota, USA.</title>
        <authorList>
            <person name="Aldossari N."/>
        </authorList>
    </citation>
    <scope>NUCLEOTIDE SEQUENCE</scope>
    <source>
        <strain evidence="10">SCG-10</strain>
    </source>
</reference>
<organism evidence="10 11">
    <name type="scientific">Linnemannia hyalina</name>
    <dbReference type="NCBI Taxonomy" id="64524"/>
    <lineage>
        <taxon>Eukaryota</taxon>
        <taxon>Fungi</taxon>
        <taxon>Fungi incertae sedis</taxon>
        <taxon>Mucoromycota</taxon>
        <taxon>Mortierellomycotina</taxon>
        <taxon>Mortierellomycetes</taxon>
        <taxon>Mortierellales</taxon>
        <taxon>Mortierellaceae</taxon>
        <taxon>Linnemannia</taxon>
    </lineage>
</organism>
<comment type="subcellular location">
    <subcellularLocation>
        <location evidence="2">Endoplasmic reticulum lumen</location>
    </subcellularLocation>
</comment>
<dbReference type="CDD" id="cd03002">
    <property type="entry name" value="PDI_a_MPD1_like"/>
    <property type="match status" value="1"/>
</dbReference>
<dbReference type="Gene3D" id="3.40.30.10">
    <property type="entry name" value="Glutaredoxin"/>
    <property type="match status" value="2"/>
</dbReference>
<dbReference type="InterPro" id="IPR057305">
    <property type="entry name" value="Thioredox_PDIA6_C"/>
</dbReference>
<dbReference type="PANTHER" id="PTHR45815:SF3">
    <property type="entry name" value="PROTEIN DISULFIDE-ISOMERASE A6"/>
    <property type="match status" value="1"/>
</dbReference>
<comment type="catalytic activity">
    <reaction evidence="1">
        <text>Catalyzes the rearrangement of -S-S- bonds in proteins.</text>
        <dbReference type="EC" id="5.3.4.1"/>
    </reaction>
</comment>
<feature type="chain" id="PRO_5040190732" description="protein disulfide-isomerase" evidence="8">
    <location>
        <begin position="22"/>
        <end position="430"/>
    </location>
</feature>
<comment type="caution">
    <text evidence="10">The sequence shown here is derived from an EMBL/GenBank/DDBJ whole genome shotgun (WGS) entry which is preliminary data.</text>
</comment>
<dbReference type="InterPro" id="IPR013766">
    <property type="entry name" value="Thioredoxin_domain"/>
</dbReference>
<evidence type="ECO:0000256" key="6">
    <source>
        <dbReference type="ARBA" id="ARBA00023284"/>
    </source>
</evidence>
<proteinExistence type="predicted"/>
<sequence>MKHSLTTIALGALLLSQSVLAGLYSSKDNVIDVTPKNFQAEVMDSNHVVMVEFYAPWCGHCKNLVPQYKAAAKNLKGIAKMAAIDCDDDKNKPLCSQYGIQGFPTIKIFPANRKGGVKYPKDYQGERSAKAIVSELVKMLPNDVQLLSANPTSDKIINIDEFTADTSSPRAVLFTKKLTTSNMYKGLATEFKDRMVVAEMRAPSDDVLTKYNIQNLPTLIVFPKGSQESTTFSGELKHEPISEFLSKHAGSEKKGGSAKAGSAKAGSADSSSTPAPKPVVVEFNPNIDQVKTQEEFKKLCLNKDRGNCAIAFLIVEPEYEESVKMHEENLETLRQVKKKSHEAGKGLDVMWMDALDKRVVALKENFRVSEDIPGLLLINPGRKAYVPFIGAFDVKGIEGWLSDATNGRARAVAYNFEATLDANKHAKDEL</sequence>
<dbReference type="GO" id="GO:0005788">
    <property type="term" value="C:endoplasmic reticulum lumen"/>
    <property type="evidence" value="ECO:0007669"/>
    <property type="project" value="UniProtKB-SubCell"/>
</dbReference>
<feature type="region of interest" description="Disordered" evidence="7">
    <location>
        <begin position="248"/>
        <end position="280"/>
    </location>
</feature>
<evidence type="ECO:0000256" key="4">
    <source>
        <dbReference type="ARBA" id="ARBA00023157"/>
    </source>
</evidence>
<evidence type="ECO:0000256" key="5">
    <source>
        <dbReference type="ARBA" id="ARBA00023235"/>
    </source>
</evidence>
<evidence type="ECO:0000256" key="2">
    <source>
        <dbReference type="ARBA" id="ARBA00004319"/>
    </source>
</evidence>
<dbReference type="GO" id="GO:0003756">
    <property type="term" value="F:protein disulfide isomerase activity"/>
    <property type="evidence" value="ECO:0007669"/>
    <property type="project" value="UniProtKB-EC"/>
</dbReference>
<evidence type="ECO:0000256" key="7">
    <source>
        <dbReference type="SAM" id="MobiDB-lite"/>
    </source>
</evidence>
<keyword evidence="8" id="KW-0732">Signal</keyword>
<name>A0A9P8BVW4_9FUNG</name>